<sequence length="440" mass="51387">MQKQDILNRSKFVGDLIEIVETISARDGARMFAIDGEWGSGKSYVLEMFEEKIASLQSEEEAGDKYFLFHYNCWEYDYYEEPIIAIVAAMLDTVNEKENLFSGKVESFIEGAMKTAGEAVKEIAGEVIKNKIGFDVVGTLEKIKEKGEGIAEENKKFDNLSTFKETLKTVREQLKKIAEYKPIIWVVDELDRCLPDYAIKVLERLHHLLKGIPNITVIIAIDQKQLENSVKQIFGEKTEASQYLKKFIDFTLKLDKGKMTKGFYEKYSSYFELFREFPDGEGEFQNMFYVLFDGYDIRRQEKIMENVELIHRIVCETDEKRDASLMWLEVLWFGLRLRTGSSDFSWILQLNITGNELGMLGLKLGNFMKKMITRIEGRNTTFLNARRRTVLLHENVEDRMFWLWDKVLKENIFVWDEECDLRTEEECAVRFVKLAEVLLS</sequence>
<evidence type="ECO:0000313" key="3">
    <source>
        <dbReference type="Proteomes" id="UP001652431"/>
    </source>
</evidence>
<dbReference type="InterPro" id="IPR027417">
    <property type="entry name" value="P-loop_NTPase"/>
</dbReference>
<comment type="caution">
    <text evidence="2">The sequence shown here is derived from an EMBL/GenBank/DDBJ whole genome shotgun (WGS) entry which is preliminary data.</text>
</comment>
<name>A0ABT2RNT6_9FIRM</name>
<evidence type="ECO:0000313" key="2">
    <source>
        <dbReference type="EMBL" id="MCU6686946.1"/>
    </source>
</evidence>
<dbReference type="SUPFAM" id="SSF52540">
    <property type="entry name" value="P-loop containing nucleoside triphosphate hydrolases"/>
    <property type="match status" value="1"/>
</dbReference>
<dbReference type="EMBL" id="JAOQJU010000011">
    <property type="protein sequence ID" value="MCU6686946.1"/>
    <property type="molecule type" value="Genomic_DNA"/>
</dbReference>
<evidence type="ECO:0000259" key="1">
    <source>
        <dbReference type="Pfam" id="PF07693"/>
    </source>
</evidence>
<dbReference type="RefSeq" id="WP_158370382.1">
    <property type="nucleotide sequence ID" value="NZ_JAOQJU010000011.1"/>
</dbReference>
<reference evidence="2 3" key="1">
    <citation type="journal article" date="2021" name="ISME Commun">
        <title>Automated analysis of genomic sequences facilitates high-throughput and comprehensive description of bacteria.</title>
        <authorList>
            <person name="Hitch T.C.A."/>
        </authorList>
    </citation>
    <scope>NUCLEOTIDE SEQUENCE [LARGE SCALE GENOMIC DNA]</scope>
    <source>
        <strain evidence="2 3">Sanger_03</strain>
    </source>
</reference>
<proteinExistence type="predicted"/>
<keyword evidence="3" id="KW-1185">Reference proteome</keyword>
<organism evidence="2 3">
    <name type="scientific">Dorea acetigenes</name>
    <dbReference type="NCBI Taxonomy" id="2981787"/>
    <lineage>
        <taxon>Bacteria</taxon>
        <taxon>Bacillati</taxon>
        <taxon>Bacillota</taxon>
        <taxon>Clostridia</taxon>
        <taxon>Lachnospirales</taxon>
        <taxon>Lachnospiraceae</taxon>
        <taxon>Dorea</taxon>
    </lineage>
</organism>
<dbReference type="Pfam" id="PF07693">
    <property type="entry name" value="KAP_NTPase"/>
    <property type="match status" value="1"/>
</dbReference>
<dbReference type="InterPro" id="IPR011646">
    <property type="entry name" value="KAP_P-loop"/>
</dbReference>
<protein>
    <submittedName>
        <fullName evidence="2">KAP family NTPase</fullName>
    </submittedName>
</protein>
<dbReference type="Proteomes" id="UP001652431">
    <property type="component" value="Unassembled WGS sequence"/>
</dbReference>
<gene>
    <name evidence="2" type="ORF">OCV99_10370</name>
</gene>
<accession>A0ABT2RNT6</accession>
<dbReference type="Gene3D" id="3.40.50.300">
    <property type="entry name" value="P-loop containing nucleotide triphosphate hydrolases"/>
    <property type="match status" value="1"/>
</dbReference>
<feature type="domain" description="KAP NTPase" evidence="1">
    <location>
        <begin position="13"/>
        <end position="256"/>
    </location>
</feature>